<evidence type="ECO:0000313" key="7">
    <source>
        <dbReference type="EMBL" id="ANQ14502.1"/>
    </source>
</evidence>
<feature type="chain" id="PRO_5042828255" description="Succinylglutamate desuccinylase/Aspartoacylase catalytic domain-containing protein" evidence="5">
    <location>
        <begin position="21"/>
        <end position="375"/>
    </location>
</feature>
<dbReference type="SUPFAM" id="SSF53187">
    <property type="entry name" value="Zn-dependent exopeptidases"/>
    <property type="match status" value="1"/>
</dbReference>
<evidence type="ECO:0000259" key="6">
    <source>
        <dbReference type="Pfam" id="PF24827"/>
    </source>
</evidence>
<keyword evidence="8" id="KW-1185">Reference proteome</keyword>
<dbReference type="PIRSF" id="PIRSF039012">
    <property type="entry name" value="ASP"/>
    <property type="match status" value="1"/>
</dbReference>
<feature type="signal peptide" evidence="5">
    <location>
        <begin position="1"/>
        <end position="20"/>
    </location>
</feature>
<dbReference type="Proteomes" id="UP000092741">
    <property type="component" value="Chromosome 2"/>
</dbReference>
<gene>
    <name evidence="7" type="ORF">BA890_17300</name>
</gene>
<reference evidence="7 8" key="1">
    <citation type="submission" date="2016-07" db="EMBL/GenBank/DDBJ databases">
        <title>Developing Vibrio natriegens as a novel, fast-growing host for biotechnology.</title>
        <authorList>
            <person name="Weinstock M.T."/>
            <person name="Hesek E.D."/>
            <person name="Wilson C.M."/>
            <person name="Gibson D.G."/>
        </authorList>
    </citation>
    <scope>NUCLEOTIDE SEQUENCE [LARGE SCALE GENOMIC DNA]</scope>
    <source>
        <strain evidence="7 8">ATCC 14048</strain>
    </source>
</reference>
<dbReference type="AlphaFoldDB" id="A0AAN0Y5P7"/>
<evidence type="ECO:0000313" key="8">
    <source>
        <dbReference type="Proteomes" id="UP000092741"/>
    </source>
</evidence>
<dbReference type="GeneID" id="70915482"/>
<accession>A0AAN0Y5P7</accession>
<dbReference type="PANTHER" id="PTHR37326:SF1">
    <property type="entry name" value="BLL3975 PROTEIN"/>
    <property type="match status" value="1"/>
</dbReference>
<dbReference type="InterPro" id="IPR053138">
    <property type="entry name" value="N-alpha-Ac-DABA_deacetylase"/>
</dbReference>
<proteinExistence type="predicted"/>
<dbReference type="GO" id="GO:0016811">
    <property type="term" value="F:hydrolase activity, acting on carbon-nitrogen (but not peptide) bonds, in linear amides"/>
    <property type="evidence" value="ECO:0007669"/>
    <property type="project" value="InterPro"/>
</dbReference>
<dbReference type="EMBL" id="CP016346">
    <property type="protein sequence ID" value="ANQ14502.1"/>
    <property type="molecule type" value="Genomic_DNA"/>
</dbReference>
<keyword evidence="3" id="KW-0378">Hydrolase</keyword>
<keyword evidence="2" id="KW-0479">Metal-binding</keyword>
<dbReference type="PANTHER" id="PTHR37326">
    <property type="entry name" value="BLL3975 PROTEIN"/>
    <property type="match status" value="1"/>
</dbReference>
<comment type="cofactor">
    <cofactor evidence="1">
        <name>Zn(2+)</name>
        <dbReference type="ChEBI" id="CHEBI:29105"/>
    </cofactor>
</comment>
<keyword evidence="5" id="KW-0732">Signal</keyword>
<dbReference type="KEGG" id="vna:PN96_21805"/>
<dbReference type="InterPro" id="IPR055438">
    <property type="entry name" value="AstE_AspA_cat"/>
</dbReference>
<organism evidence="7 8">
    <name type="scientific">Vibrio natriegens NBRC 15636 = ATCC 14048 = DSM 759</name>
    <dbReference type="NCBI Taxonomy" id="1219067"/>
    <lineage>
        <taxon>Bacteria</taxon>
        <taxon>Pseudomonadati</taxon>
        <taxon>Pseudomonadota</taxon>
        <taxon>Gammaproteobacteria</taxon>
        <taxon>Vibrionales</taxon>
        <taxon>Vibrionaceae</taxon>
        <taxon>Vibrio</taxon>
    </lineage>
</organism>
<dbReference type="GO" id="GO:0046872">
    <property type="term" value="F:metal ion binding"/>
    <property type="evidence" value="ECO:0007669"/>
    <property type="project" value="UniProtKB-KW"/>
</dbReference>
<protein>
    <recommendedName>
        <fullName evidence="6">Succinylglutamate desuccinylase/Aspartoacylase catalytic domain-containing protein</fullName>
    </recommendedName>
</protein>
<dbReference type="RefSeq" id="WP_020336082.1">
    <property type="nucleotide sequence ID" value="NZ_ATFJ01000039.1"/>
</dbReference>
<evidence type="ECO:0000256" key="2">
    <source>
        <dbReference type="ARBA" id="ARBA00022723"/>
    </source>
</evidence>
<dbReference type="Pfam" id="PF24827">
    <property type="entry name" value="AstE_AspA_cat"/>
    <property type="match status" value="1"/>
</dbReference>
<dbReference type="Gene3D" id="3.40.630.10">
    <property type="entry name" value="Zn peptidases"/>
    <property type="match status" value="1"/>
</dbReference>
<name>A0AAN0Y5P7_VIBNA</name>
<evidence type="ECO:0000256" key="1">
    <source>
        <dbReference type="ARBA" id="ARBA00001947"/>
    </source>
</evidence>
<dbReference type="GO" id="GO:0016788">
    <property type="term" value="F:hydrolase activity, acting on ester bonds"/>
    <property type="evidence" value="ECO:0007669"/>
    <property type="project" value="InterPro"/>
</dbReference>
<feature type="domain" description="Succinylglutamate desuccinylase/Aspartoacylase catalytic" evidence="6">
    <location>
        <begin position="77"/>
        <end position="261"/>
    </location>
</feature>
<sequence>MKKISLTVLMTAIISTPLMAETIYNGDVIQGRKVITKLDVKDFDSNSVSELFFRAGDQINTGQYYYVPVTVIKGKLPGKAVMFVAGVHANEMNPYLTANLIKQQLDTEKMSGTVTIVHQYNIPGLINNIREFVPSGPVKVNSNLNRQVALDSVVSSSQRYSYTLWNHLLKDNADFALDMHTANPTTFPLAAYSDLSIPAVKQLTRLFPLNATINSSGTTSVSGAYNSIGVPAFTLEIGSREVYEPEWVEKALQGAINLLRFADVIDGEFQTYQDIVDTNVWLDVTAEYGGFVVPEIKVLDKVKKGDLMFTQYDAFGHVAKQYTSPADGLVIQVIQNPMAEAGMQLGSVVYFDPAKELSDNEGVGSVTVKDIPSKK</sequence>
<evidence type="ECO:0000256" key="4">
    <source>
        <dbReference type="ARBA" id="ARBA00022833"/>
    </source>
</evidence>
<dbReference type="InterPro" id="IPR043795">
    <property type="entry name" value="N-alpha-Ac-DABA-like"/>
</dbReference>
<evidence type="ECO:0000256" key="3">
    <source>
        <dbReference type="ARBA" id="ARBA00022801"/>
    </source>
</evidence>
<keyword evidence="4" id="KW-0862">Zinc</keyword>
<evidence type="ECO:0000256" key="5">
    <source>
        <dbReference type="SAM" id="SignalP"/>
    </source>
</evidence>